<dbReference type="OrthoDB" id="5272641at2759"/>
<evidence type="ECO:0000313" key="3">
    <source>
        <dbReference type="Proteomes" id="UP000015100"/>
    </source>
</evidence>
<evidence type="ECO:0000256" key="1">
    <source>
        <dbReference type="SAM" id="SignalP"/>
    </source>
</evidence>
<feature type="chain" id="PRO_5004561235" description="Extracellular membrane protein CFEM domain-containing protein" evidence="1">
    <location>
        <begin position="27"/>
        <end position="156"/>
    </location>
</feature>
<dbReference type="EMBL" id="AQGS01000958">
    <property type="protein sequence ID" value="EPS36253.1"/>
    <property type="molecule type" value="Genomic_DNA"/>
</dbReference>
<dbReference type="HOGENOM" id="CLU_1740061_0_0_1"/>
<gene>
    <name evidence="2" type="ORF">H072_10304</name>
</gene>
<keyword evidence="1" id="KW-0732">Signal</keyword>
<organism evidence="2 3">
    <name type="scientific">Dactylellina haptotyla (strain CBS 200.50)</name>
    <name type="common">Nematode-trapping fungus</name>
    <name type="synonym">Monacrosporium haptotylum</name>
    <dbReference type="NCBI Taxonomy" id="1284197"/>
    <lineage>
        <taxon>Eukaryota</taxon>
        <taxon>Fungi</taxon>
        <taxon>Dikarya</taxon>
        <taxon>Ascomycota</taxon>
        <taxon>Pezizomycotina</taxon>
        <taxon>Orbiliomycetes</taxon>
        <taxon>Orbiliales</taxon>
        <taxon>Orbiliaceae</taxon>
        <taxon>Dactylellina</taxon>
    </lineage>
</organism>
<evidence type="ECO:0008006" key="4">
    <source>
        <dbReference type="Google" id="ProtNLM"/>
    </source>
</evidence>
<name>S8BAS9_DACHA</name>
<comment type="caution">
    <text evidence="2">The sequence shown here is derived from an EMBL/GenBank/DDBJ whole genome shotgun (WGS) entry which is preliminary data.</text>
</comment>
<dbReference type="Proteomes" id="UP000015100">
    <property type="component" value="Unassembled WGS sequence"/>
</dbReference>
<dbReference type="AlphaFoldDB" id="S8BAS9"/>
<protein>
    <recommendedName>
        <fullName evidence="4">Extracellular membrane protein CFEM domain-containing protein</fullName>
    </recommendedName>
</protein>
<reference evidence="3" key="2">
    <citation type="submission" date="2013-04" db="EMBL/GenBank/DDBJ databases">
        <title>Genomic mechanisms accounting for the adaptation to parasitism in nematode-trapping fungi.</title>
        <authorList>
            <person name="Ahren D.G."/>
        </authorList>
    </citation>
    <scope>NUCLEOTIDE SEQUENCE [LARGE SCALE GENOMIC DNA]</scope>
    <source>
        <strain evidence="3">CBS 200.50</strain>
    </source>
</reference>
<keyword evidence="3" id="KW-1185">Reference proteome</keyword>
<proteinExistence type="predicted"/>
<dbReference type="OMA" id="IDEVQCA"/>
<feature type="signal peptide" evidence="1">
    <location>
        <begin position="1"/>
        <end position="26"/>
    </location>
</feature>
<sequence length="156" mass="17308">MKLSSFLPSAATFVVVLLSTSPQTIATPVPSNQNTNYYSQSANLDLLTIAHKAIDEVQCAEDCLFNKYPKESPCKDEHCRSSCTAFTNAYWSQLNSCIKTACSPKSSVAKAYIANMKLAVDQHCNLMEFLFEAFRSPTVYNKYNPTVKKSEFSGGY</sequence>
<reference evidence="2 3" key="1">
    <citation type="journal article" date="2013" name="PLoS Genet.">
        <title>Genomic mechanisms accounting for the adaptation to parasitism in nematode-trapping fungi.</title>
        <authorList>
            <person name="Meerupati T."/>
            <person name="Andersson K.M."/>
            <person name="Friman E."/>
            <person name="Kumar D."/>
            <person name="Tunlid A."/>
            <person name="Ahren D."/>
        </authorList>
    </citation>
    <scope>NUCLEOTIDE SEQUENCE [LARGE SCALE GENOMIC DNA]</scope>
    <source>
        <strain evidence="2 3">CBS 200.50</strain>
    </source>
</reference>
<accession>S8BAS9</accession>
<evidence type="ECO:0000313" key="2">
    <source>
        <dbReference type="EMBL" id="EPS36253.1"/>
    </source>
</evidence>